<evidence type="ECO:0000256" key="1">
    <source>
        <dbReference type="SAM" id="Phobius"/>
    </source>
</evidence>
<feature type="transmembrane region" description="Helical" evidence="1">
    <location>
        <begin position="108"/>
        <end position="128"/>
    </location>
</feature>
<gene>
    <name evidence="2" type="ORF">CZ674_05760</name>
</gene>
<dbReference type="Proteomes" id="UP000195787">
    <property type="component" value="Unassembled WGS sequence"/>
</dbReference>
<dbReference type="AlphaFoldDB" id="A0A1R4FPL9"/>
<evidence type="ECO:0000313" key="3">
    <source>
        <dbReference type="Proteomes" id="UP000195787"/>
    </source>
</evidence>
<reference evidence="2 3" key="1">
    <citation type="submission" date="2017-02" db="EMBL/GenBank/DDBJ databases">
        <authorList>
            <person name="Peterson S.W."/>
        </authorList>
    </citation>
    <scope>NUCLEOTIDE SEQUENCE [LARGE SCALE GENOMIC DNA]</scope>
    <source>
        <strain evidence="2 3">LMG 22410</strain>
    </source>
</reference>
<sequence>MRIYSLLRPRLIRQIIADVVALAATIIAFVTAGRVRSQILEYRQYGTDLIDAGADITDVLHGFADQVRQIPFVGPALGDTLEGSVVIPDQLTEAGAQLQQAVTDFAGLAWTLIAILPLVCVLIAWLPWRVSFAAKSLETAKLARSEGGLDLLAERALALAPADAVLRIHPRPARALHHDDAVRDALAAIQLRSFGHRGARHVE</sequence>
<keyword evidence="1 2" id="KW-0812">Transmembrane</keyword>
<dbReference type="GeneID" id="303172721"/>
<dbReference type="RefSeq" id="WP_086991592.1">
    <property type="nucleotide sequence ID" value="NZ_FUHU01000026.1"/>
</dbReference>
<keyword evidence="1" id="KW-0472">Membrane</keyword>
<dbReference type="EMBL" id="FUHU01000026">
    <property type="protein sequence ID" value="SJM57868.1"/>
    <property type="molecule type" value="Genomic_DNA"/>
</dbReference>
<name>A0A1R4FPL9_9MICO</name>
<proteinExistence type="predicted"/>
<keyword evidence="3" id="KW-1185">Reference proteome</keyword>
<dbReference type="OrthoDB" id="5198533at2"/>
<evidence type="ECO:0000313" key="2">
    <source>
        <dbReference type="EMBL" id="SJM57868.1"/>
    </source>
</evidence>
<accession>A0A1R4FPL9</accession>
<keyword evidence="1" id="KW-1133">Transmembrane helix</keyword>
<organism evidence="2 3">
    <name type="scientific">Agrococcus casei LMG 22410</name>
    <dbReference type="NCBI Taxonomy" id="1255656"/>
    <lineage>
        <taxon>Bacteria</taxon>
        <taxon>Bacillati</taxon>
        <taxon>Actinomycetota</taxon>
        <taxon>Actinomycetes</taxon>
        <taxon>Micrococcales</taxon>
        <taxon>Microbacteriaceae</taxon>
        <taxon>Agrococcus</taxon>
    </lineage>
</organism>
<protein>
    <submittedName>
        <fullName evidence="2">POSSIBLE CONSERVED TRANSMEMBRANE PROTEIN</fullName>
    </submittedName>
</protein>
<feature type="transmembrane region" description="Helical" evidence="1">
    <location>
        <begin position="12"/>
        <end position="32"/>
    </location>
</feature>